<evidence type="ECO:0000256" key="8">
    <source>
        <dbReference type="ARBA" id="ARBA00023136"/>
    </source>
</evidence>
<protein>
    <submittedName>
        <fullName evidence="11">UDPGT domain-containing protein</fullName>
    </submittedName>
</protein>
<dbReference type="EnsemblMetazoa" id="RPRC009561-RA">
    <property type="protein sequence ID" value="RPRC009561-PA"/>
    <property type="gene ID" value="RPRC009561"/>
</dbReference>
<dbReference type="InterPro" id="IPR002213">
    <property type="entry name" value="UDP_glucos_trans"/>
</dbReference>
<dbReference type="FunFam" id="3.40.50.2000:FF:000050">
    <property type="entry name" value="UDP-glucuronosyltransferase"/>
    <property type="match status" value="1"/>
</dbReference>
<evidence type="ECO:0000256" key="1">
    <source>
        <dbReference type="ARBA" id="ARBA00004240"/>
    </source>
</evidence>
<evidence type="ECO:0000256" key="9">
    <source>
        <dbReference type="ARBA" id="ARBA00023180"/>
    </source>
</evidence>
<dbReference type="InterPro" id="IPR035595">
    <property type="entry name" value="UDP_glycos_trans_CS"/>
</dbReference>
<organism evidence="11 12">
    <name type="scientific">Rhodnius prolixus</name>
    <name type="common">Triatomid bug</name>
    <dbReference type="NCBI Taxonomy" id="13249"/>
    <lineage>
        <taxon>Eukaryota</taxon>
        <taxon>Metazoa</taxon>
        <taxon>Ecdysozoa</taxon>
        <taxon>Arthropoda</taxon>
        <taxon>Hexapoda</taxon>
        <taxon>Insecta</taxon>
        <taxon>Pterygota</taxon>
        <taxon>Neoptera</taxon>
        <taxon>Paraneoptera</taxon>
        <taxon>Hemiptera</taxon>
        <taxon>Heteroptera</taxon>
        <taxon>Panheteroptera</taxon>
        <taxon>Cimicomorpha</taxon>
        <taxon>Reduviidae</taxon>
        <taxon>Triatominae</taxon>
        <taxon>Rhodnius</taxon>
    </lineage>
</organism>
<evidence type="ECO:0000256" key="3">
    <source>
        <dbReference type="ARBA" id="ARBA00022676"/>
    </source>
</evidence>
<evidence type="ECO:0000256" key="4">
    <source>
        <dbReference type="ARBA" id="ARBA00022679"/>
    </source>
</evidence>
<evidence type="ECO:0000256" key="7">
    <source>
        <dbReference type="ARBA" id="ARBA00022989"/>
    </source>
</evidence>
<evidence type="ECO:0000313" key="11">
    <source>
        <dbReference type="EnsemblMetazoa" id="RPRC009561-PA"/>
    </source>
</evidence>
<reference evidence="11" key="1">
    <citation type="submission" date="2015-05" db="UniProtKB">
        <authorList>
            <consortium name="EnsemblMetazoa"/>
        </authorList>
    </citation>
    <scope>IDENTIFICATION</scope>
</reference>
<dbReference type="GO" id="GO:0005783">
    <property type="term" value="C:endoplasmic reticulum"/>
    <property type="evidence" value="ECO:0007669"/>
    <property type="project" value="UniProtKB-SubCell"/>
</dbReference>
<dbReference type="Pfam" id="PF00201">
    <property type="entry name" value="UDPGT"/>
    <property type="match status" value="2"/>
</dbReference>
<evidence type="ECO:0000313" key="12">
    <source>
        <dbReference type="Proteomes" id="UP000015103"/>
    </source>
</evidence>
<comment type="subcellular location">
    <subcellularLocation>
        <location evidence="10">Endomembrane system</location>
        <topology evidence="10">Single-pass type I membrane protein</topology>
    </subcellularLocation>
    <subcellularLocation>
        <location evidence="1">Endoplasmic reticulum</location>
    </subcellularLocation>
</comment>
<dbReference type="Proteomes" id="UP000015103">
    <property type="component" value="Unassembled WGS sequence"/>
</dbReference>
<evidence type="ECO:0000256" key="2">
    <source>
        <dbReference type="ARBA" id="ARBA00009995"/>
    </source>
</evidence>
<dbReference type="PANTHER" id="PTHR48043">
    <property type="entry name" value="EG:EG0003.4 PROTEIN-RELATED"/>
    <property type="match status" value="1"/>
</dbReference>
<dbReference type="VEuPathDB" id="VectorBase:RPRC009561"/>
<keyword evidence="12" id="KW-1185">Reference proteome</keyword>
<evidence type="ECO:0000256" key="10">
    <source>
        <dbReference type="ARBA" id="ARBA00046288"/>
    </source>
</evidence>
<keyword evidence="8" id="KW-0472">Membrane</keyword>
<keyword evidence="3" id="KW-0328">Glycosyltransferase</keyword>
<keyword evidence="7" id="KW-1133">Transmembrane helix</keyword>
<keyword evidence="4" id="KW-0808">Transferase</keyword>
<sequence length="963" mass="110517">LLILGTCFLQIVYLAASAKILGMFAYTGKSHFLVFQPVLKELARRGHQVTVFSYFEHGTTSENYTGILIPSFINTTSFLSMGEFDTKSNVNFYFMKQLNQLHYLTSVYENTMQLKEIKTLASEKYDVIITEMFNSHVMFGLFHKIGAPVIGFSSCNLLPWTNDALGNPNNPSYNPVIVSDLSMYMTLKERLLNMFYLIFSKIIYSYLFVPETQVLAEKYFGKLPDLTNVAENTNLILVNTHFSLFGAKPQVPGVIEVGGIHILPKKPLPKELNELFSKHNEVIFFSMGSVLNSGTMSPSKYQIFLNVFLELKQLILWKSSLKIREKTNNIILSDWYPQRDILAHPKTVLFISHCGLLGILEAIHSGVPILCIPMFGDQQNNAKAIVTAEIGHTLQYGDITEESLKKTLNTLLNDPKFVFVINVILMSLKLICKLNQYLEGNSNLVFPIKTQIIKSPLNNVSAALYLLVISIVHFILLFNKLCVKVLKLLNFKRTINPQSHTSIFNVWKYGIFPFTARSHYIMFEPLMLELRNRRHNITVLSHFPQKQKLINFTDISLVGAIKSLDNNVSLESIKNTPLNLYQNLHKLYYEIDDYEPLFLLPQVQELLVKNFTFDLIITEIFNTDIFLGFVHKFKSPFVSMSASPLMPWAYERFSNPDNPSYIPVLFAPFHDSMDFVSRLENFLNLICSKLAYKFFFSEKSQKIAEKYFSNLPLLNDIASNTSLILVNSHFSLHKPAPLSPKVKHVGGLHIKQPRRLNEDVKRFINDAKDGVILVSMGSMFRTESLPENIRTAFEKAFRRLPQRIIWKWENENRNINSRKILYMKWLPQRDVLAHKNIRLFIYHGGLMGTMEAIYCGVPILGVPMYGDMPVNLAAVTSAGAGRILTFQQITEETVHTTIEYMIRNSTIKENAMKLSKVFKDRLVPPLEEAVYWTEYVIRHRGAPQLTSAAKNLYWFQYYLIDII</sequence>
<dbReference type="InParanoid" id="T1HZU1"/>
<dbReference type="PANTHER" id="PTHR48043:SF114">
    <property type="entry name" value="IP04436P-RELATED"/>
    <property type="match status" value="1"/>
</dbReference>
<keyword evidence="9" id="KW-0325">Glycoprotein</keyword>
<dbReference type="SUPFAM" id="SSF53756">
    <property type="entry name" value="UDP-Glycosyltransferase/glycogen phosphorylase"/>
    <property type="match status" value="2"/>
</dbReference>
<keyword evidence="5" id="KW-0812">Transmembrane</keyword>
<dbReference type="FunFam" id="3.40.50.2000:FF:000021">
    <property type="entry name" value="UDP-glucuronosyltransferase"/>
    <property type="match status" value="1"/>
</dbReference>
<dbReference type="CDD" id="cd03784">
    <property type="entry name" value="GT1_Gtf-like"/>
    <property type="match status" value="2"/>
</dbReference>
<dbReference type="OMA" id="FIEDSEH"/>
<dbReference type="GO" id="GO:0008194">
    <property type="term" value="F:UDP-glycosyltransferase activity"/>
    <property type="evidence" value="ECO:0007669"/>
    <property type="project" value="InterPro"/>
</dbReference>
<accession>T1HZU1</accession>
<dbReference type="Gene3D" id="3.40.50.2000">
    <property type="entry name" value="Glycogen Phosphorylase B"/>
    <property type="match status" value="3"/>
</dbReference>
<evidence type="ECO:0000256" key="6">
    <source>
        <dbReference type="ARBA" id="ARBA00022824"/>
    </source>
</evidence>
<proteinExistence type="inferred from homology"/>
<dbReference type="eggNOG" id="KOG1192">
    <property type="taxonomic scope" value="Eukaryota"/>
</dbReference>
<dbReference type="STRING" id="13249.T1HZU1"/>
<evidence type="ECO:0000256" key="5">
    <source>
        <dbReference type="ARBA" id="ARBA00022692"/>
    </source>
</evidence>
<dbReference type="HOGENOM" id="CLU_004920_0_0_1"/>
<dbReference type="AlphaFoldDB" id="T1HZU1"/>
<dbReference type="InterPro" id="IPR050271">
    <property type="entry name" value="UDP-glycosyltransferase"/>
</dbReference>
<dbReference type="EMBL" id="ACPB03002152">
    <property type="status" value="NOT_ANNOTATED_CDS"/>
    <property type="molecule type" value="Genomic_DNA"/>
</dbReference>
<name>T1HZU1_RHOPR</name>
<keyword evidence="6" id="KW-0256">Endoplasmic reticulum</keyword>
<comment type="similarity">
    <text evidence="2">Belongs to the UDP-glycosyltransferase family.</text>
</comment>
<dbReference type="PROSITE" id="PS00375">
    <property type="entry name" value="UDPGT"/>
    <property type="match status" value="1"/>
</dbReference>